<organism evidence="1 2">
    <name type="scientific">Micromonospora pallida</name>
    <dbReference type="NCBI Taxonomy" id="145854"/>
    <lineage>
        <taxon>Bacteria</taxon>
        <taxon>Bacillati</taxon>
        <taxon>Actinomycetota</taxon>
        <taxon>Actinomycetes</taxon>
        <taxon>Micromonosporales</taxon>
        <taxon>Micromonosporaceae</taxon>
        <taxon>Micromonospora</taxon>
    </lineage>
</organism>
<keyword evidence="2" id="KW-1185">Reference proteome</keyword>
<evidence type="ECO:0008006" key="3">
    <source>
        <dbReference type="Google" id="ProtNLM"/>
    </source>
</evidence>
<gene>
    <name evidence="1" type="ORF">GA0074692_1148</name>
</gene>
<evidence type="ECO:0000313" key="1">
    <source>
        <dbReference type="EMBL" id="SCL21328.1"/>
    </source>
</evidence>
<name>A0A1C6RVT2_9ACTN</name>
<dbReference type="AlphaFoldDB" id="A0A1C6RVT2"/>
<reference evidence="2" key="1">
    <citation type="submission" date="2016-06" db="EMBL/GenBank/DDBJ databases">
        <authorList>
            <person name="Varghese N."/>
            <person name="Submissions Spin"/>
        </authorList>
    </citation>
    <scope>NUCLEOTIDE SEQUENCE [LARGE SCALE GENOMIC DNA]</scope>
    <source>
        <strain evidence="2">DSM 43817</strain>
    </source>
</reference>
<dbReference type="EMBL" id="FMHW01000002">
    <property type="protein sequence ID" value="SCL21328.1"/>
    <property type="molecule type" value="Genomic_DNA"/>
</dbReference>
<proteinExistence type="predicted"/>
<sequence>MLFAPRLVSSFRVPANAPRVPDTPRTVDTPAVQRWPHRRLVVIRRDDELLAYDLDRLRAGDDGPAARFPAPWPRGVGGADAVSPTLDLAVFSGQHALYAIDATGALRWKVLHACWNSCLSFHDSYEEYAGSKEHRYSDSGSCWVSADGSTVWAHVCTPLPDDVESEFDEEWLVLDAVDGRVLGRASTDTGAAGSHHVPHPDPGQMGLRVGEGQDGAPLRWGRWDGTRLTVARIGDDDRCLVDVSPCGTRFLTIAHWGMQPAIHRLPDGAVTHEVAAHRLAPHLQAWADTEEEPFWGYQCGFVDDRTVVASTIERHGHPRHWLIDTARGEVFGQVEYPMPVTEDPMALGDGTWLTCGEDPFQMMLWSLPAGEDSVSSHETA</sequence>
<accession>A0A1C6RVT2</accession>
<dbReference type="Proteomes" id="UP000198959">
    <property type="component" value="Unassembled WGS sequence"/>
</dbReference>
<evidence type="ECO:0000313" key="2">
    <source>
        <dbReference type="Proteomes" id="UP000198959"/>
    </source>
</evidence>
<protein>
    <recommendedName>
        <fullName evidence="3">PQQ-like domain-containing protein</fullName>
    </recommendedName>
</protein>